<sequence length="533" mass="60932">MGLAFRYSAKMDDGKILLLYSKIWVGLLLLPTAFRNSKVAAKNIEHVQRRKLATENPGFISIDCGVDDDYFDGVTGIFYKSDKDFISTGTNKVVASEYTSTHPYFGRQLNSLRMFPEGKRNCYTLKPNQGKNHNYNIRIFFYYGNYDFKNQSQGFDLYLGVNYWASVVVKDRPWEYYSIIQYSLTDTIHVCLINTGFGVPFISGLDLRYLNDSSYRIETGISLGPVVQANLGGDPTQRIIRVFRMGFIDGVVVMENVFAEYRMLYPSQVEGLEVKESLYFKLAKAFGFLAHLTDTIKKPWFLDPRRACHQLLKNPLNRLIVFQFMLRYKDDVYDRIWWQFNLSKSVPISTTTSIDVQGSEDPYRLPAEVLITAVRPGNGTNSLSYSYTYPYKVNFTPEFLFYFHFAEIEQIAQGQVREFTITLNGIKDGPFTLEYLKPLTIHPNKSVQGDHVNFSIDATSRSDLPPILNAFEIFAVWSLPVSPTNQADVDAIMAIKKTYGIDRADWQGDPCLPITTWTGLNCNSDNPPRIISL</sequence>
<gene>
    <name evidence="7" type="ORF">DCAF_LOCUS138</name>
</gene>
<protein>
    <recommendedName>
        <fullName evidence="6">Malectin-like domain-containing protein</fullName>
    </recommendedName>
</protein>
<dbReference type="PANTHER" id="PTHR45631:SF212">
    <property type="entry name" value="PROTEIN KINASE DOMAIN-CONTAINING PROTEIN"/>
    <property type="match status" value="1"/>
</dbReference>
<dbReference type="AlphaFoldDB" id="A0AAV1QLX0"/>
<keyword evidence="8" id="KW-1185">Reference proteome</keyword>
<keyword evidence="3" id="KW-0732">Signal</keyword>
<dbReference type="EMBL" id="CAWUPB010000026">
    <property type="protein sequence ID" value="CAK7322528.1"/>
    <property type="molecule type" value="Genomic_DNA"/>
</dbReference>
<dbReference type="PANTHER" id="PTHR45631">
    <property type="entry name" value="OS07G0107800 PROTEIN-RELATED"/>
    <property type="match status" value="1"/>
</dbReference>
<comment type="caution">
    <text evidence="7">The sequence shown here is derived from an EMBL/GenBank/DDBJ whole genome shotgun (WGS) entry which is preliminary data.</text>
</comment>
<organism evidence="7 8">
    <name type="scientific">Dovyalis caffra</name>
    <dbReference type="NCBI Taxonomy" id="77055"/>
    <lineage>
        <taxon>Eukaryota</taxon>
        <taxon>Viridiplantae</taxon>
        <taxon>Streptophyta</taxon>
        <taxon>Embryophyta</taxon>
        <taxon>Tracheophyta</taxon>
        <taxon>Spermatophyta</taxon>
        <taxon>Magnoliopsida</taxon>
        <taxon>eudicotyledons</taxon>
        <taxon>Gunneridae</taxon>
        <taxon>Pentapetalae</taxon>
        <taxon>rosids</taxon>
        <taxon>fabids</taxon>
        <taxon>Malpighiales</taxon>
        <taxon>Salicaceae</taxon>
        <taxon>Flacourtieae</taxon>
        <taxon>Dovyalis</taxon>
    </lineage>
</organism>
<keyword evidence="4" id="KW-1133">Transmembrane helix</keyword>
<dbReference type="GO" id="GO:0016020">
    <property type="term" value="C:membrane"/>
    <property type="evidence" value="ECO:0007669"/>
    <property type="project" value="UniProtKB-SubCell"/>
</dbReference>
<name>A0AAV1QLX0_9ROSI</name>
<feature type="domain" description="Malectin-like" evidence="6">
    <location>
        <begin position="324"/>
        <end position="476"/>
    </location>
</feature>
<dbReference type="Pfam" id="PF12819">
    <property type="entry name" value="Malectin_like"/>
    <property type="match status" value="2"/>
</dbReference>
<dbReference type="Proteomes" id="UP001314170">
    <property type="component" value="Unassembled WGS sequence"/>
</dbReference>
<proteinExistence type="predicted"/>
<dbReference type="InterPro" id="IPR024788">
    <property type="entry name" value="Malectin-like_Carb-bd_dom"/>
</dbReference>
<evidence type="ECO:0000313" key="7">
    <source>
        <dbReference type="EMBL" id="CAK7322528.1"/>
    </source>
</evidence>
<evidence type="ECO:0000256" key="1">
    <source>
        <dbReference type="ARBA" id="ARBA00004167"/>
    </source>
</evidence>
<evidence type="ECO:0000313" key="8">
    <source>
        <dbReference type="Proteomes" id="UP001314170"/>
    </source>
</evidence>
<evidence type="ECO:0000256" key="5">
    <source>
        <dbReference type="ARBA" id="ARBA00023136"/>
    </source>
</evidence>
<comment type="subcellular location">
    <subcellularLocation>
        <location evidence="1">Membrane</location>
        <topology evidence="1">Single-pass membrane protein</topology>
    </subcellularLocation>
</comment>
<accession>A0AAV1QLX0</accession>
<evidence type="ECO:0000256" key="4">
    <source>
        <dbReference type="ARBA" id="ARBA00022989"/>
    </source>
</evidence>
<reference evidence="7 8" key="1">
    <citation type="submission" date="2024-01" db="EMBL/GenBank/DDBJ databases">
        <authorList>
            <person name="Waweru B."/>
        </authorList>
    </citation>
    <scope>NUCLEOTIDE SEQUENCE [LARGE SCALE GENOMIC DNA]</scope>
</reference>
<evidence type="ECO:0000256" key="2">
    <source>
        <dbReference type="ARBA" id="ARBA00022692"/>
    </source>
</evidence>
<evidence type="ECO:0000256" key="3">
    <source>
        <dbReference type="ARBA" id="ARBA00022729"/>
    </source>
</evidence>
<evidence type="ECO:0000259" key="6">
    <source>
        <dbReference type="Pfam" id="PF12819"/>
    </source>
</evidence>
<keyword evidence="2" id="KW-0812">Transmembrane</keyword>
<feature type="domain" description="Malectin-like" evidence="6">
    <location>
        <begin position="62"/>
        <end position="235"/>
    </location>
</feature>
<keyword evidence="5" id="KW-0472">Membrane</keyword>